<evidence type="ECO:0000313" key="1">
    <source>
        <dbReference type="EMBL" id="JAI03169.1"/>
    </source>
</evidence>
<accession>A0A0E9XN78</accession>
<name>A0A0E9XN78_ANGAN</name>
<organism evidence="1">
    <name type="scientific">Anguilla anguilla</name>
    <name type="common">European freshwater eel</name>
    <name type="synonym">Muraena anguilla</name>
    <dbReference type="NCBI Taxonomy" id="7936"/>
    <lineage>
        <taxon>Eukaryota</taxon>
        <taxon>Metazoa</taxon>
        <taxon>Chordata</taxon>
        <taxon>Craniata</taxon>
        <taxon>Vertebrata</taxon>
        <taxon>Euteleostomi</taxon>
        <taxon>Actinopterygii</taxon>
        <taxon>Neopterygii</taxon>
        <taxon>Teleostei</taxon>
        <taxon>Anguilliformes</taxon>
        <taxon>Anguillidae</taxon>
        <taxon>Anguilla</taxon>
    </lineage>
</organism>
<proteinExistence type="predicted"/>
<reference evidence="1" key="1">
    <citation type="submission" date="2014-11" db="EMBL/GenBank/DDBJ databases">
        <authorList>
            <person name="Amaro Gonzalez C."/>
        </authorList>
    </citation>
    <scope>NUCLEOTIDE SEQUENCE</scope>
</reference>
<protein>
    <submittedName>
        <fullName evidence="1">Uncharacterized protein</fullName>
    </submittedName>
</protein>
<sequence>MTILHRYSPGLRFSF</sequence>
<reference evidence="1" key="2">
    <citation type="journal article" date="2015" name="Fish Shellfish Immunol.">
        <title>Early steps in the European eel (Anguilla anguilla)-Vibrio vulnificus interaction in the gills: Role of the RtxA13 toxin.</title>
        <authorList>
            <person name="Callol A."/>
            <person name="Pajuelo D."/>
            <person name="Ebbesson L."/>
            <person name="Teles M."/>
            <person name="MacKenzie S."/>
            <person name="Amaro C."/>
        </authorList>
    </citation>
    <scope>NUCLEOTIDE SEQUENCE</scope>
</reference>
<dbReference type="EMBL" id="GBXM01005409">
    <property type="protein sequence ID" value="JAI03169.1"/>
    <property type="molecule type" value="Transcribed_RNA"/>
</dbReference>